<dbReference type="InterPro" id="IPR013766">
    <property type="entry name" value="Thioredoxin_domain"/>
</dbReference>
<dbReference type="Proteomes" id="UP000053815">
    <property type="component" value="Unassembled WGS sequence"/>
</dbReference>
<evidence type="ECO:0000256" key="4">
    <source>
        <dbReference type="ARBA" id="ARBA00022792"/>
    </source>
</evidence>
<keyword evidence="3 9" id="KW-0479">Metal-binding</keyword>
<sequence>MFLSKLSRQIIARPAIKPSFTRSITTTATAKWCLTEQPSYRHKGHRFYSATQQKATPPPPPPQTFTWKSAAVLAITAVGLVVYFRGEKEKLRAQKAKRERDTIKAMGRPHIGQPFELFNVNENKRTTSEELMNGQFTMIYFGFTHCPDICPEELDKMAEVVDAVKEEFGDHVLTPVFITCDPLRDTAEVVKDYVQDFHPDLIGFTGSPEELKQVARSYRVYSYTPPNVSVDDDYLVDHSIFIYLMDPQGKFIDCYARDTTSDEVLHSFKNYMKDYLQDGGKLESMK</sequence>
<dbReference type="Pfam" id="PF02630">
    <property type="entry name" value="SCO1-SenC"/>
    <property type="match status" value="1"/>
</dbReference>
<evidence type="ECO:0000256" key="1">
    <source>
        <dbReference type="ARBA" id="ARBA00004273"/>
    </source>
</evidence>
<evidence type="ECO:0000256" key="7">
    <source>
        <dbReference type="ARBA" id="ARBA00023136"/>
    </source>
</evidence>
<comment type="similarity">
    <text evidence="2 8">Belongs to the SCO1/2 family.</text>
</comment>
<feature type="disulfide bond" description="Redox-active" evidence="10">
    <location>
        <begin position="146"/>
        <end position="150"/>
    </location>
</feature>
<evidence type="ECO:0000313" key="12">
    <source>
        <dbReference type="EMBL" id="GAN04196.1"/>
    </source>
</evidence>
<evidence type="ECO:0000256" key="10">
    <source>
        <dbReference type="PIRSR" id="PIRSR603782-2"/>
    </source>
</evidence>
<dbReference type="CDD" id="cd02968">
    <property type="entry name" value="SCO"/>
    <property type="match status" value="1"/>
</dbReference>
<dbReference type="EMBL" id="DF836346">
    <property type="protein sequence ID" value="GAN04196.1"/>
    <property type="molecule type" value="Genomic_DNA"/>
</dbReference>
<dbReference type="InterPro" id="IPR017276">
    <property type="entry name" value="Synth_of_cyt-c-oxidase_Sco1/2"/>
</dbReference>
<feature type="binding site" evidence="9">
    <location>
        <position position="150"/>
    </location>
    <ligand>
        <name>Cu cation</name>
        <dbReference type="ChEBI" id="CHEBI:23378"/>
    </ligand>
</feature>
<dbReference type="GO" id="GO:0005743">
    <property type="term" value="C:mitochondrial inner membrane"/>
    <property type="evidence" value="ECO:0007669"/>
    <property type="project" value="UniProtKB-SubCell"/>
</dbReference>
<dbReference type="InterPro" id="IPR036249">
    <property type="entry name" value="Thioredoxin-like_sf"/>
</dbReference>
<evidence type="ECO:0000256" key="3">
    <source>
        <dbReference type="ARBA" id="ARBA00022723"/>
    </source>
</evidence>
<keyword evidence="7" id="KW-0472">Membrane</keyword>
<keyword evidence="13" id="KW-1185">Reference proteome</keyword>
<keyword evidence="4 8" id="KW-0999">Mitochondrion inner membrane</keyword>
<dbReference type="Gene3D" id="3.40.30.10">
    <property type="entry name" value="Glutaredoxin"/>
    <property type="match status" value="1"/>
</dbReference>
<evidence type="ECO:0000259" key="11">
    <source>
        <dbReference type="PROSITE" id="PS51352"/>
    </source>
</evidence>
<organism evidence="12">
    <name type="scientific">Mucor ambiguus</name>
    <dbReference type="NCBI Taxonomy" id="91626"/>
    <lineage>
        <taxon>Eukaryota</taxon>
        <taxon>Fungi</taxon>
        <taxon>Fungi incertae sedis</taxon>
        <taxon>Mucoromycota</taxon>
        <taxon>Mucoromycotina</taxon>
        <taxon>Mucoromycetes</taxon>
        <taxon>Mucorales</taxon>
        <taxon>Mucorineae</taxon>
        <taxon>Mucoraceae</taxon>
        <taxon>Mucor</taxon>
    </lineage>
</organism>
<evidence type="ECO:0000256" key="2">
    <source>
        <dbReference type="ARBA" id="ARBA00010996"/>
    </source>
</evidence>
<feature type="domain" description="Thioredoxin" evidence="11">
    <location>
        <begin position="109"/>
        <end position="273"/>
    </location>
</feature>
<evidence type="ECO:0000256" key="6">
    <source>
        <dbReference type="ARBA" id="ARBA00023128"/>
    </source>
</evidence>
<dbReference type="GO" id="GO:0016531">
    <property type="term" value="F:copper chaperone activity"/>
    <property type="evidence" value="ECO:0007669"/>
    <property type="project" value="InterPro"/>
</dbReference>
<dbReference type="SUPFAM" id="SSF52833">
    <property type="entry name" value="Thioredoxin-like"/>
    <property type="match status" value="1"/>
</dbReference>
<comment type="subcellular location">
    <subcellularLocation>
        <location evidence="1 8">Mitochondrion inner membrane</location>
    </subcellularLocation>
</comment>
<evidence type="ECO:0000313" key="13">
    <source>
        <dbReference type="Proteomes" id="UP000053815"/>
    </source>
</evidence>
<evidence type="ECO:0000256" key="5">
    <source>
        <dbReference type="ARBA" id="ARBA00023008"/>
    </source>
</evidence>
<keyword evidence="10" id="KW-1015">Disulfide bond</keyword>
<feature type="binding site" evidence="9">
    <location>
        <position position="238"/>
    </location>
    <ligand>
        <name>Cu cation</name>
        <dbReference type="ChEBI" id="CHEBI:23378"/>
    </ligand>
</feature>
<keyword evidence="5 9" id="KW-0186">Copper</keyword>
<evidence type="ECO:0000256" key="9">
    <source>
        <dbReference type="PIRSR" id="PIRSR037736-1"/>
    </source>
</evidence>
<keyword evidence="6 8" id="KW-0496">Mitochondrion</keyword>
<dbReference type="InterPro" id="IPR003782">
    <property type="entry name" value="SCO1/SenC"/>
</dbReference>
<dbReference type="GO" id="GO:0033617">
    <property type="term" value="P:mitochondrial respiratory chain complex IV assembly"/>
    <property type="evidence" value="ECO:0007669"/>
    <property type="project" value="TreeGrafter"/>
</dbReference>
<dbReference type="AlphaFoldDB" id="A0A0C9M4J8"/>
<evidence type="ECO:0000256" key="8">
    <source>
        <dbReference type="PIRNR" id="PIRNR037736"/>
    </source>
</evidence>
<dbReference type="PROSITE" id="PS51352">
    <property type="entry name" value="THIOREDOXIN_2"/>
    <property type="match status" value="1"/>
</dbReference>
<dbReference type="STRING" id="91626.A0A0C9M4J8"/>
<reference evidence="12" key="1">
    <citation type="submission" date="2014-09" db="EMBL/GenBank/DDBJ databases">
        <title>Draft genome sequence of an oleaginous Mucoromycotina fungus Mucor ambiguus NBRC6742.</title>
        <authorList>
            <person name="Takeda I."/>
            <person name="Yamane N."/>
            <person name="Morita T."/>
            <person name="Tamano K."/>
            <person name="Machida M."/>
            <person name="Baker S."/>
            <person name="Koike H."/>
        </authorList>
    </citation>
    <scope>NUCLEOTIDE SEQUENCE</scope>
    <source>
        <strain evidence="12">NBRC 6742</strain>
    </source>
</reference>
<protein>
    <recommendedName>
        <fullName evidence="11">Thioredoxin domain-containing protein</fullName>
    </recommendedName>
</protein>
<dbReference type="PANTHER" id="PTHR12151">
    <property type="entry name" value="ELECTRON TRANSPORT PROTIN SCO1/SENC FAMILY MEMBER"/>
    <property type="match status" value="1"/>
</dbReference>
<dbReference type="OrthoDB" id="270009at2759"/>
<dbReference type="PIRSF" id="PIRSF037736">
    <property type="entry name" value="SCO1"/>
    <property type="match status" value="1"/>
</dbReference>
<accession>A0A0C9M4J8</accession>
<feature type="binding site" evidence="9">
    <location>
        <position position="146"/>
    </location>
    <ligand>
        <name>Cu cation</name>
        <dbReference type="ChEBI" id="CHEBI:23378"/>
    </ligand>
</feature>
<proteinExistence type="inferred from homology"/>
<dbReference type="PANTHER" id="PTHR12151:SF5">
    <property type="entry name" value="AT19154P"/>
    <property type="match status" value="1"/>
</dbReference>
<dbReference type="GO" id="GO:0005507">
    <property type="term" value="F:copper ion binding"/>
    <property type="evidence" value="ECO:0007669"/>
    <property type="project" value="InterPro"/>
</dbReference>
<name>A0A0C9M4J8_9FUNG</name>
<dbReference type="FunFam" id="3.40.30.10:FF:000013">
    <property type="entry name" value="Blast:Protein SCO1 homolog, mitochondrial"/>
    <property type="match status" value="1"/>
</dbReference>
<dbReference type="GO" id="GO:0006878">
    <property type="term" value="P:intracellular copper ion homeostasis"/>
    <property type="evidence" value="ECO:0007669"/>
    <property type="project" value="UniProtKB-UniRule"/>
</dbReference>
<gene>
    <name evidence="12" type="ORF">MAM1_0057d03656</name>
</gene>